<gene>
    <name evidence="7" type="ORF">SNE40_001617</name>
</gene>
<evidence type="ECO:0000313" key="7">
    <source>
        <dbReference type="EMBL" id="KAK6196382.1"/>
    </source>
</evidence>
<accession>A0AAN8KNM6</accession>
<keyword evidence="8" id="KW-1185">Reference proteome</keyword>
<proteinExistence type="predicted"/>
<dbReference type="GO" id="GO:0008270">
    <property type="term" value="F:zinc ion binding"/>
    <property type="evidence" value="ECO:0007669"/>
    <property type="project" value="UniProtKB-KW"/>
</dbReference>
<evidence type="ECO:0000256" key="5">
    <source>
        <dbReference type="PROSITE-ProRule" id="PRU00309"/>
    </source>
</evidence>
<dbReference type="Pfam" id="PF05485">
    <property type="entry name" value="THAP"/>
    <property type="match status" value="1"/>
</dbReference>
<evidence type="ECO:0000256" key="2">
    <source>
        <dbReference type="ARBA" id="ARBA00022771"/>
    </source>
</evidence>
<dbReference type="SUPFAM" id="SSF57716">
    <property type="entry name" value="Glucocorticoid receptor-like (DNA-binding domain)"/>
    <property type="match status" value="1"/>
</dbReference>
<protein>
    <recommendedName>
        <fullName evidence="6">THAP-type domain-containing protein</fullName>
    </recommendedName>
</protein>
<feature type="domain" description="THAP-type" evidence="6">
    <location>
        <begin position="16"/>
        <end position="109"/>
    </location>
</feature>
<organism evidence="7 8">
    <name type="scientific">Patella caerulea</name>
    <name type="common">Rayed Mediterranean limpet</name>
    <dbReference type="NCBI Taxonomy" id="87958"/>
    <lineage>
        <taxon>Eukaryota</taxon>
        <taxon>Metazoa</taxon>
        <taxon>Spiralia</taxon>
        <taxon>Lophotrochozoa</taxon>
        <taxon>Mollusca</taxon>
        <taxon>Gastropoda</taxon>
        <taxon>Patellogastropoda</taxon>
        <taxon>Patelloidea</taxon>
        <taxon>Patellidae</taxon>
        <taxon>Patella</taxon>
    </lineage>
</organism>
<keyword evidence="4 5" id="KW-0238">DNA-binding</keyword>
<sequence>MASRHSSNKSKAWEGRGAMCCVYNCSNRTYTKENELSQHHFFCISSHVLKSQPLRNRWCSLIKRQDGRDGFNLKSTTVIYDKHFTAHDINISLVSKKWSLKEMSEPSIFPWKQEKTERKSTKAET</sequence>
<evidence type="ECO:0000256" key="1">
    <source>
        <dbReference type="ARBA" id="ARBA00022723"/>
    </source>
</evidence>
<evidence type="ECO:0000256" key="3">
    <source>
        <dbReference type="ARBA" id="ARBA00022833"/>
    </source>
</evidence>
<comment type="caution">
    <text evidence="7">The sequence shown here is derived from an EMBL/GenBank/DDBJ whole genome shotgun (WGS) entry which is preliminary data.</text>
</comment>
<dbReference type="AlphaFoldDB" id="A0AAN8KNM6"/>
<evidence type="ECO:0000259" key="6">
    <source>
        <dbReference type="PROSITE" id="PS50950"/>
    </source>
</evidence>
<dbReference type="InterPro" id="IPR006612">
    <property type="entry name" value="THAP_Znf"/>
</dbReference>
<evidence type="ECO:0000256" key="4">
    <source>
        <dbReference type="ARBA" id="ARBA00023125"/>
    </source>
</evidence>
<dbReference type="EMBL" id="JAZGQO010000001">
    <property type="protein sequence ID" value="KAK6196382.1"/>
    <property type="molecule type" value="Genomic_DNA"/>
</dbReference>
<dbReference type="Proteomes" id="UP001347796">
    <property type="component" value="Unassembled WGS sequence"/>
</dbReference>
<evidence type="ECO:0000313" key="8">
    <source>
        <dbReference type="Proteomes" id="UP001347796"/>
    </source>
</evidence>
<keyword evidence="3" id="KW-0862">Zinc</keyword>
<dbReference type="GO" id="GO:0003677">
    <property type="term" value="F:DNA binding"/>
    <property type="evidence" value="ECO:0007669"/>
    <property type="project" value="UniProtKB-UniRule"/>
</dbReference>
<dbReference type="PROSITE" id="PS50950">
    <property type="entry name" value="ZF_THAP"/>
    <property type="match status" value="1"/>
</dbReference>
<name>A0AAN8KNM6_PATCE</name>
<keyword evidence="1" id="KW-0479">Metal-binding</keyword>
<reference evidence="7 8" key="1">
    <citation type="submission" date="2024-01" db="EMBL/GenBank/DDBJ databases">
        <title>The genome of the rayed Mediterranean limpet Patella caerulea (Linnaeus, 1758).</title>
        <authorList>
            <person name="Anh-Thu Weber A."/>
            <person name="Halstead-Nussloch G."/>
        </authorList>
    </citation>
    <scope>NUCLEOTIDE SEQUENCE [LARGE SCALE GENOMIC DNA]</scope>
    <source>
        <strain evidence="7">AATW-2023a</strain>
        <tissue evidence="7">Whole specimen</tissue>
    </source>
</reference>
<keyword evidence="2 5" id="KW-0863">Zinc-finger</keyword>